<dbReference type="InterPro" id="IPR027417">
    <property type="entry name" value="P-loop_NTPase"/>
</dbReference>
<keyword evidence="13" id="KW-1185">Reference proteome</keyword>
<keyword evidence="5" id="KW-0547">Nucleotide-binding</keyword>
<feature type="domain" description="Polysaccharide chain length determinant N-terminal" evidence="11">
    <location>
        <begin position="2"/>
        <end position="85"/>
    </location>
</feature>
<accession>A0ABU8MHK5</accession>
<evidence type="ECO:0000313" key="12">
    <source>
        <dbReference type="EMBL" id="MEJ2866414.1"/>
    </source>
</evidence>
<dbReference type="EC" id="2.7.10.2" evidence="12"/>
<evidence type="ECO:0000256" key="8">
    <source>
        <dbReference type="ARBA" id="ARBA00023136"/>
    </source>
</evidence>
<evidence type="ECO:0000256" key="9">
    <source>
        <dbReference type="SAM" id="MobiDB-lite"/>
    </source>
</evidence>
<dbReference type="PANTHER" id="PTHR32309">
    <property type="entry name" value="TYROSINE-PROTEIN KINASE"/>
    <property type="match status" value="1"/>
</dbReference>
<dbReference type="EMBL" id="JBBEGN010000001">
    <property type="protein sequence ID" value="MEJ2866414.1"/>
    <property type="molecule type" value="Genomic_DNA"/>
</dbReference>
<keyword evidence="12" id="KW-0808">Transferase</keyword>
<evidence type="ECO:0000256" key="1">
    <source>
        <dbReference type="ARBA" id="ARBA00004651"/>
    </source>
</evidence>
<sequence length="583" mass="60498">MSLKDIALAARRRWVAVLALALIGTVLGLAAGMSSPPQYSARTFVYVSGQPTDDGSAYEGSLLAEQKARAYSEIVSSGSFPSRVAAAAGGDPNQIAGQVSVSTQSDSSLIEVVATDPSPERAAALADASGAAVVDLVGALERPTPDRPGTVTATLVEPAIVPQGPSSTDPETYVLLGLVLGLVAGLGVAVLWSALDTTVRDSSALAGLTDGPVLGVVPRDPGGGNLVGNPDRLSVVAEAFRQIRTSLGFVALTRKLHTVMVTSAVEGEGKSTTAAGLALVLAQQGRRVLVVDADLRRPHLTELFGLPGEVGLTNVLLGQLSLEHAVQPGADGQVSVLGRGPEPPNPADLLTSPAFGTFLERLATQYDVVVLDTPPLLPVADAAIMAQRCDGVVLVVRSQKTSGRLVTEAVQRLRDASATCVGSVLTMVRADVEKYRYYKPSTEKAAAAPTSEVVDDPPTVQADRPLPREVPELATTTSELFVERYRPRPRPMPSPRPAPDAETESPSESESESASESVAEVESAAEVEPTGSTDEAEATSEPQVEEATSEERSEEADGSIDEAGSASDAESRPPVTARASSWP</sequence>
<proteinExistence type="inferred from homology"/>
<protein>
    <submittedName>
        <fullName evidence="12">Polysaccharide biosynthesis tyrosine autokinase</fullName>
        <ecNumber evidence="12">2.7.10.2</ecNumber>
    </submittedName>
</protein>
<feature type="compositionally biased region" description="Low complexity" evidence="9">
    <location>
        <begin position="514"/>
        <end position="530"/>
    </location>
</feature>
<evidence type="ECO:0000256" key="5">
    <source>
        <dbReference type="ARBA" id="ARBA00022741"/>
    </source>
</evidence>
<evidence type="ECO:0000256" key="2">
    <source>
        <dbReference type="ARBA" id="ARBA00006683"/>
    </source>
</evidence>
<name>A0ABU8MHK5_9PSEU</name>
<keyword evidence="4 10" id="KW-0812">Transmembrane</keyword>
<dbReference type="Gene3D" id="3.40.50.300">
    <property type="entry name" value="P-loop containing nucleotide triphosphate hydrolases"/>
    <property type="match status" value="1"/>
</dbReference>
<evidence type="ECO:0000256" key="6">
    <source>
        <dbReference type="ARBA" id="ARBA00022840"/>
    </source>
</evidence>
<keyword evidence="3" id="KW-1003">Cell membrane</keyword>
<feature type="region of interest" description="Disordered" evidence="9">
    <location>
        <begin position="441"/>
        <end position="583"/>
    </location>
</feature>
<dbReference type="InterPro" id="IPR033756">
    <property type="entry name" value="YlxH/NBP35"/>
</dbReference>
<dbReference type="InterPro" id="IPR050445">
    <property type="entry name" value="Bact_polysacc_biosynth/exp"/>
</dbReference>
<comment type="caution">
    <text evidence="12">The sequence shown here is derived from an EMBL/GenBank/DDBJ whole genome shotgun (WGS) entry which is preliminary data.</text>
</comment>
<dbReference type="InterPro" id="IPR005702">
    <property type="entry name" value="Wzc-like_C"/>
</dbReference>
<dbReference type="Pfam" id="PF02706">
    <property type="entry name" value="Wzz"/>
    <property type="match status" value="1"/>
</dbReference>
<dbReference type="InterPro" id="IPR003856">
    <property type="entry name" value="LPS_length_determ_N"/>
</dbReference>
<evidence type="ECO:0000313" key="13">
    <source>
        <dbReference type="Proteomes" id="UP001385809"/>
    </source>
</evidence>
<keyword evidence="7 10" id="KW-1133">Transmembrane helix</keyword>
<dbReference type="Proteomes" id="UP001385809">
    <property type="component" value="Unassembled WGS sequence"/>
</dbReference>
<dbReference type="SUPFAM" id="SSF52540">
    <property type="entry name" value="P-loop containing nucleoside triphosphate hydrolases"/>
    <property type="match status" value="1"/>
</dbReference>
<dbReference type="NCBIfam" id="TIGR01007">
    <property type="entry name" value="eps_fam"/>
    <property type="match status" value="1"/>
</dbReference>
<dbReference type="PANTHER" id="PTHR32309:SF31">
    <property type="entry name" value="CAPSULAR EXOPOLYSACCHARIDE FAMILY"/>
    <property type="match status" value="1"/>
</dbReference>
<organism evidence="12 13">
    <name type="scientific">Actinomycetospora aurantiaca</name>
    <dbReference type="NCBI Taxonomy" id="3129233"/>
    <lineage>
        <taxon>Bacteria</taxon>
        <taxon>Bacillati</taxon>
        <taxon>Actinomycetota</taxon>
        <taxon>Actinomycetes</taxon>
        <taxon>Pseudonocardiales</taxon>
        <taxon>Pseudonocardiaceae</taxon>
        <taxon>Actinomycetospora</taxon>
    </lineage>
</organism>
<feature type="compositionally biased region" description="Acidic residues" evidence="9">
    <location>
        <begin position="534"/>
        <end position="560"/>
    </location>
</feature>
<keyword evidence="8 10" id="KW-0472">Membrane</keyword>
<evidence type="ECO:0000256" key="3">
    <source>
        <dbReference type="ARBA" id="ARBA00022475"/>
    </source>
</evidence>
<dbReference type="CDD" id="cd05387">
    <property type="entry name" value="BY-kinase"/>
    <property type="match status" value="1"/>
</dbReference>
<comment type="similarity">
    <text evidence="2">Belongs to the CpsC/CapA family.</text>
</comment>
<comment type="subcellular location">
    <subcellularLocation>
        <location evidence="1">Cell membrane</location>
        <topology evidence="1">Multi-pass membrane protein</topology>
    </subcellularLocation>
</comment>
<feature type="compositionally biased region" description="Acidic residues" evidence="9">
    <location>
        <begin position="501"/>
        <end position="513"/>
    </location>
</feature>
<evidence type="ECO:0000256" key="10">
    <source>
        <dbReference type="SAM" id="Phobius"/>
    </source>
</evidence>
<reference evidence="12 13" key="1">
    <citation type="submission" date="2024-03" db="EMBL/GenBank/DDBJ databases">
        <title>Actinomycetospora sp. OC33-EN08, a novel actinomycete isolated from wild orchid (Aerides multiflora).</title>
        <authorList>
            <person name="Suriyachadkun C."/>
        </authorList>
    </citation>
    <scope>NUCLEOTIDE SEQUENCE [LARGE SCALE GENOMIC DNA]</scope>
    <source>
        <strain evidence="12 13">OC33-EN08</strain>
    </source>
</reference>
<dbReference type="Pfam" id="PF10609">
    <property type="entry name" value="ParA"/>
    <property type="match status" value="1"/>
</dbReference>
<keyword evidence="6" id="KW-0067">ATP-binding</keyword>
<evidence type="ECO:0000259" key="11">
    <source>
        <dbReference type="Pfam" id="PF02706"/>
    </source>
</evidence>
<gene>
    <name evidence="12" type="ORF">WCD74_01470</name>
</gene>
<dbReference type="RefSeq" id="WP_337693038.1">
    <property type="nucleotide sequence ID" value="NZ_JBBEGN010000001.1"/>
</dbReference>
<feature type="transmembrane region" description="Helical" evidence="10">
    <location>
        <begin position="173"/>
        <end position="195"/>
    </location>
</feature>
<evidence type="ECO:0000256" key="7">
    <source>
        <dbReference type="ARBA" id="ARBA00022989"/>
    </source>
</evidence>
<evidence type="ECO:0000256" key="4">
    <source>
        <dbReference type="ARBA" id="ARBA00022692"/>
    </source>
</evidence>
<dbReference type="GO" id="GO:0004715">
    <property type="term" value="F:non-membrane spanning protein tyrosine kinase activity"/>
    <property type="evidence" value="ECO:0007669"/>
    <property type="project" value="UniProtKB-EC"/>
</dbReference>